<dbReference type="EMBL" id="CP111016">
    <property type="protein sequence ID" value="WAR06429.1"/>
    <property type="molecule type" value="Genomic_DNA"/>
</dbReference>
<accession>A0ABY7EBD2</accession>
<dbReference type="SUPFAM" id="SSF48726">
    <property type="entry name" value="Immunoglobulin"/>
    <property type="match status" value="1"/>
</dbReference>
<dbReference type="Proteomes" id="UP001164746">
    <property type="component" value="Chromosome 5"/>
</dbReference>
<evidence type="ECO:0000259" key="2">
    <source>
        <dbReference type="PROSITE" id="PS50835"/>
    </source>
</evidence>
<feature type="transmembrane region" description="Helical" evidence="1">
    <location>
        <begin position="237"/>
        <end position="260"/>
    </location>
</feature>
<name>A0ABY7EBD2_MYAAR</name>
<keyword evidence="1" id="KW-1133">Transmembrane helix</keyword>
<gene>
    <name evidence="3" type="ORF">MAR_021798</name>
</gene>
<dbReference type="InterPro" id="IPR007110">
    <property type="entry name" value="Ig-like_dom"/>
</dbReference>
<evidence type="ECO:0000313" key="4">
    <source>
        <dbReference type="Proteomes" id="UP001164746"/>
    </source>
</evidence>
<keyword evidence="1" id="KW-0472">Membrane</keyword>
<evidence type="ECO:0000313" key="3">
    <source>
        <dbReference type="EMBL" id="WAR06429.1"/>
    </source>
</evidence>
<dbReference type="PROSITE" id="PS50835">
    <property type="entry name" value="IG_LIKE"/>
    <property type="match status" value="1"/>
</dbReference>
<protein>
    <recommendedName>
        <fullName evidence="2">Ig-like domain-containing protein</fullName>
    </recommendedName>
</protein>
<dbReference type="InterPro" id="IPR036179">
    <property type="entry name" value="Ig-like_dom_sf"/>
</dbReference>
<proteinExistence type="predicted"/>
<dbReference type="CDD" id="cd00096">
    <property type="entry name" value="Ig"/>
    <property type="match status" value="1"/>
</dbReference>
<sequence length="264" mass="28979">MLFGYVDIAPVSRTPRTNESFTITCVTNGSESLTWLKDGVFLSSCPTESPECFPPKMDSYLFLSNVGSKTFDLTITSVSLQSCGRYTCSDKSERNKDSVTLTVVQFENDSISPITEPDLGSDGNITILTDCVFPTSVYSQWSIVRDGEEIDNIKTSTSSTEECLESCSGSPAIKFKTSVFHQEHDGESIAVGYKLVIKIKDVDEPMTWTSQQRYKIRDTTITTNGSANDKKFTDGEIAGIVIGVLLGVVLIVVIIIAVIFKLRN</sequence>
<keyword evidence="1" id="KW-0812">Transmembrane</keyword>
<dbReference type="InterPro" id="IPR013783">
    <property type="entry name" value="Ig-like_fold"/>
</dbReference>
<evidence type="ECO:0000256" key="1">
    <source>
        <dbReference type="SAM" id="Phobius"/>
    </source>
</evidence>
<keyword evidence="4" id="KW-1185">Reference proteome</keyword>
<dbReference type="Gene3D" id="2.60.40.10">
    <property type="entry name" value="Immunoglobulins"/>
    <property type="match status" value="1"/>
</dbReference>
<reference evidence="3" key="1">
    <citation type="submission" date="2022-11" db="EMBL/GenBank/DDBJ databases">
        <title>Centuries of genome instability and evolution in soft-shell clam transmissible cancer (bioRxiv).</title>
        <authorList>
            <person name="Hart S.F.M."/>
            <person name="Yonemitsu M.A."/>
            <person name="Giersch R.M."/>
            <person name="Beal B.F."/>
            <person name="Arriagada G."/>
            <person name="Davis B.W."/>
            <person name="Ostrander E.A."/>
            <person name="Goff S.P."/>
            <person name="Metzger M.J."/>
        </authorList>
    </citation>
    <scope>NUCLEOTIDE SEQUENCE</scope>
    <source>
        <strain evidence="3">MELC-2E11</strain>
        <tissue evidence="3">Siphon/mantle</tissue>
    </source>
</reference>
<feature type="domain" description="Ig-like" evidence="2">
    <location>
        <begin position="18"/>
        <end position="102"/>
    </location>
</feature>
<organism evidence="3 4">
    <name type="scientific">Mya arenaria</name>
    <name type="common">Soft-shell clam</name>
    <dbReference type="NCBI Taxonomy" id="6604"/>
    <lineage>
        <taxon>Eukaryota</taxon>
        <taxon>Metazoa</taxon>
        <taxon>Spiralia</taxon>
        <taxon>Lophotrochozoa</taxon>
        <taxon>Mollusca</taxon>
        <taxon>Bivalvia</taxon>
        <taxon>Autobranchia</taxon>
        <taxon>Heteroconchia</taxon>
        <taxon>Euheterodonta</taxon>
        <taxon>Imparidentia</taxon>
        <taxon>Neoheterodontei</taxon>
        <taxon>Myida</taxon>
        <taxon>Myoidea</taxon>
        <taxon>Myidae</taxon>
        <taxon>Mya</taxon>
    </lineage>
</organism>